<name>A0A552VC82_9FIRM</name>
<accession>A0A552VC82</accession>
<dbReference type="AlphaFoldDB" id="A0A552VC82"/>
<protein>
    <submittedName>
        <fullName evidence="1">DUF4280 domain-containing protein</fullName>
    </submittedName>
</protein>
<dbReference type="RefSeq" id="WP_144015758.1">
    <property type="nucleotide sequence ID" value="NZ_VJXW01000003.1"/>
</dbReference>
<proteinExistence type="predicted"/>
<dbReference type="OrthoDB" id="2733241at2"/>
<organism evidence="1 2">
    <name type="scientific">Criibacterium bergeronii</name>
    <dbReference type="NCBI Taxonomy" id="1871336"/>
    <lineage>
        <taxon>Bacteria</taxon>
        <taxon>Bacillati</taxon>
        <taxon>Bacillota</taxon>
        <taxon>Clostridia</taxon>
        <taxon>Peptostreptococcales</taxon>
        <taxon>Filifactoraceae</taxon>
        <taxon>Criibacterium</taxon>
    </lineage>
</organism>
<gene>
    <name evidence="1" type="ORF">FL857_03555</name>
</gene>
<dbReference type="Proteomes" id="UP000319424">
    <property type="component" value="Unassembled WGS sequence"/>
</dbReference>
<reference evidence="1 2" key="1">
    <citation type="submission" date="2019-07" db="EMBL/GenBank/DDBJ databases">
        <title>Criibacterium bergeronii gen. nov., sp. nov. isolated from human clinical samples.</title>
        <authorList>
            <person name="Maheux A.F."/>
            <person name="Boudreau D.K."/>
            <person name="Berube E."/>
            <person name="Brodeur S."/>
            <person name="Bernard K.A."/>
            <person name="Abed J.Y."/>
            <person name="Ducrey E."/>
            <person name="Guay E.F."/>
            <person name="Raymond F."/>
            <person name="Corbeil J."/>
            <person name="Domingo M.-C."/>
            <person name="Roy P.H."/>
            <person name="Boissinot M."/>
            <person name="Tocheva E.I."/>
            <person name="Omar R.F."/>
        </authorList>
    </citation>
    <scope>NUCLEOTIDE SEQUENCE [LARGE SCALE GENOMIC DNA]</scope>
    <source>
        <strain evidence="1 2">CCRI-24246</strain>
    </source>
</reference>
<dbReference type="EMBL" id="VJXW01000003">
    <property type="protein sequence ID" value="TRW28081.1"/>
    <property type="molecule type" value="Genomic_DNA"/>
</dbReference>
<evidence type="ECO:0000313" key="1">
    <source>
        <dbReference type="EMBL" id="TRW28081.1"/>
    </source>
</evidence>
<comment type="caution">
    <text evidence="1">The sequence shown here is derived from an EMBL/GenBank/DDBJ whole genome shotgun (WGS) entry which is preliminary data.</text>
</comment>
<dbReference type="Pfam" id="PF14107">
    <property type="entry name" value="DUF4280"/>
    <property type="match status" value="1"/>
</dbReference>
<dbReference type="InterPro" id="IPR025460">
    <property type="entry name" value="DUF4280"/>
</dbReference>
<evidence type="ECO:0000313" key="2">
    <source>
        <dbReference type="Proteomes" id="UP000319424"/>
    </source>
</evidence>
<sequence>MSEQYEYLVRGASLQCSCGSFPRRLNLPLCHGVYIGKNPVMNSGDFIPEVNIMSFGTCSKTDSKCTPRFAGNYPWLNVNRRLIIGDEENYALTTQSYLECVTGGRITVVTSGQEYEMTDKDKINNKNNLLNDNENTSEKRSEILNYDPNQWIVENGEKSKALYDNIWERKDKFFRDINIALFKGKIYASNDDPLEFDLEEKKFTLYDTKIGIDLNVAEVGIGTHIGDNNINNKSSVEMDVTGAEASIESAIKYDEKGLDLYARAGAEAAIYSAKAETEVNVLGLLKIKGEAKGIAGGYAIGGEAGIKDNELTIKVKLAKGLGGEVGMSIGLLK</sequence>